<sequence length="82" mass="8775">MDGKNKMVNSVVHYSSSEHVSASKAEARKKELLCPLEELAGGERVSYLLINDFCAASDSFLSFAGCGLVGKSQKITSLSGIY</sequence>
<evidence type="ECO:0000313" key="1">
    <source>
        <dbReference type="EMBL" id="GIY31113.1"/>
    </source>
</evidence>
<organism evidence="1 2">
    <name type="scientific">Caerostris extrusa</name>
    <name type="common">Bark spider</name>
    <name type="synonym">Caerostris bankana</name>
    <dbReference type="NCBI Taxonomy" id="172846"/>
    <lineage>
        <taxon>Eukaryota</taxon>
        <taxon>Metazoa</taxon>
        <taxon>Ecdysozoa</taxon>
        <taxon>Arthropoda</taxon>
        <taxon>Chelicerata</taxon>
        <taxon>Arachnida</taxon>
        <taxon>Araneae</taxon>
        <taxon>Araneomorphae</taxon>
        <taxon>Entelegynae</taxon>
        <taxon>Araneoidea</taxon>
        <taxon>Araneidae</taxon>
        <taxon>Caerostris</taxon>
    </lineage>
</organism>
<keyword evidence="2" id="KW-1185">Reference proteome</keyword>
<protein>
    <submittedName>
        <fullName evidence="1">Uncharacterized protein</fullName>
    </submittedName>
</protein>
<dbReference type="Proteomes" id="UP001054945">
    <property type="component" value="Unassembled WGS sequence"/>
</dbReference>
<proteinExistence type="predicted"/>
<comment type="caution">
    <text evidence="1">The sequence shown here is derived from an EMBL/GenBank/DDBJ whole genome shotgun (WGS) entry which is preliminary data.</text>
</comment>
<gene>
    <name evidence="1" type="ORF">CEXT_141181</name>
</gene>
<accession>A0AAV4SGX5</accession>
<name>A0AAV4SGX5_CAEEX</name>
<dbReference type="AlphaFoldDB" id="A0AAV4SGX5"/>
<evidence type="ECO:0000313" key="2">
    <source>
        <dbReference type="Proteomes" id="UP001054945"/>
    </source>
</evidence>
<dbReference type="EMBL" id="BPLR01009326">
    <property type="protein sequence ID" value="GIY31113.1"/>
    <property type="molecule type" value="Genomic_DNA"/>
</dbReference>
<reference evidence="1 2" key="1">
    <citation type="submission" date="2021-06" db="EMBL/GenBank/DDBJ databases">
        <title>Caerostris extrusa draft genome.</title>
        <authorList>
            <person name="Kono N."/>
            <person name="Arakawa K."/>
        </authorList>
    </citation>
    <scope>NUCLEOTIDE SEQUENCE [LARGE SCALE GENOMIC DNA]</scope>
</reference>